<dbReference type="Pfam" id="PF14237">
    <property type="entry name" value="GYF_2"/>
    <property type="match status" value="1"/>
</dbReference>
<dbReference type="InterPro" id="IPR025640">
    <property type="entry name" value="GYF_2"/>
</dbReference>
<evidence type="ECO:0000256" key="2">
    <source>
        <dbReference type="ARBA" id="ARBA00022692"/>
    </source>
</evidence>
<dbReference type="InterPro" id="IPR051423">
    <property type="entry name" value="CD225/Dispanin"/>
</dbReference>
<accession>A0A7T7F226</accession>
<evidence type="ECO:0000313" key="8">
    <source>
        <dbReference type="EMBL" id="QQL45318.1"/>
    </source>
</evidence>
<evidence type="ECO:0000256" key="1">
    <source>
        <dbReference type="ARBA" id="ARBA00004370"/>
    </source>
</evidence>
<organism evidence="8 9">
    <name type="scientific">Sulfuriroseicoccus oceanibius</name>
    <dbReference type="NCBI Taxonomy" id="2707525"/>
    <lineage>
        <taxon>Bacteria</taxon>
        <taxon>Pseudomonadati</taxon>
        <taxon>Verrucomicrobiota</taxon>
        <taxon>Verrucomicrobiia</taxon>
        <taxon>Verrucomicrobiales</taxon>
        <taxon>Verrucomicrobiaceae</taxon>
        <taxon>Sulfuriroseicoccus</taxon>
    </lineage>
</organism>
<feature type="domain" description="GYF" evidence="7">
    <location>
        <begin position="3"/>
        <end position="52"/>
    </location>
</feature>
<dbReference type="Proteomes" id="UP000475117">
    <property type="component" value="Chromosome"/>
</dbReference>
<keyword evidence="3 6" id="KW-1133">Transmembrane helix</keyword>
<keyword evidence="2 6" id="KW-0812">Transmembrane</keyword>
<dbReference type="PANTHER" id="PTHR14948:SF44">
    <property type="entry name" value="PROLINE-RICH TRANSMEMBRANE PROTEIN 1-LIKE"/>
    <property type="match status" value="1"/>
</dbReference>
<dbReference type="RefSeq" id="WP_235203526.1">
    <property type="nucleotide sequence ID" value="NZ_CP066776.1"/>
</dbReference>
<feature type="region of interest" description="Disordered" evidence="5">
    <location>
        <begin position="54"/>
        <end position="76"/>
    </location>
</feature>
<dbReference type="AlphaFoldDB" id="A0A7T7F226"/>
<dbReference type="PANTHER" id="PTHR14948">
    <property type="entry name" value="NG5"/>
    <property type="match status" value="1"/>
</dbReference>
<dbReference type="Pfam" id="PF04505">
    <property type="entry name" value="CD225"/>
    <property type="match status" value="1"/>
</dbReference>
<name>A0A7T7F226_9BACT</name>
<reference evidence="8 9" key="1">
    <citation type="submission" date="2020-12" db="EMBL/GenBank/DDBJ databases">
        <title>Sulforoseuscoccus oceanibium gen. nov., sp. nov., a representative of the phylum Verrucomicrobia with special cytoplasmic membrane, and proposal of Sulforoseuscoccusaceae fam. nov.</title>
        <authorList>
            <person name="Xi F."/>
        </authorList>
    </citation>
    <scope>NUCLEOTIDE SEQUENCE [LARGE SCALE GENOMIC DNA]</scope>
    <source>
        <strain evidence="8 9">T37</strain>
    </source>
</reference>
<dbReference type="InterPro" id="IPR007593">
    <property type="entry name" value="CD225/Dispanin_fam"/>
</dbReference>
<keyword evidence="4 6" id="KW-0472">Membrane</keyword>
<evidence type="ECO:0000313" key="9">
    <source>
        <dbReference type="Proteomes" id="UP000475117"/>
    </source>
</evidence>
<evidence type="ECO:0000256" key="4">
    <source>
        <dbReference type="ARBA" id="ARBA00023136"/>
    </source>
</evidence>
<dbReference type="GO" id="GO:0016020">
    <property type="term" value="C:membrane"/>
    <property type="evidence" value="ECO:0007669"/>
    <property type="project" value="UniProtKB-SubCell"/>
</dbReference>
<dbReference type="KEGG" id="soa:G3M56_001645"/>
<evidence type="ECO:0000256" key="6">
    <source>
        <dbReference type="SAM" id="Phobius"/>
    </source>
</evidence>
<feature type="transmembrane region" description="Helical" evidence="6">
    <location>
        <begin position="88"/>
        <end position="111"/>
    </location>
</feature>
<proteinExistence type="predicted"/>
<comment type="subcellular location">
    <subcellularLocation>
        <location evidence="1">Membrane</location>
    </subcellularLocation>
</comment>
<evidence type="ECO:0000256" key="5">
    <source>
        <dbReference type="SAM" id="MobiDB-lite"/>
    </source>
</evidence>
<dbReference type="InterPro" id="IPR035445">
    <property type="entry name" value="GYF-like_dom_sf"/>
</dbReference>
<dbReference type="EMBL" id="CP066776">
    <property type="protein sequence ID" value="QQL45318.1"/>
    <property type="molecule type" value="Genomic_DNA"/>
</dbReference>
<dbReference type="SUPFAM" id="SSF55277">
    <property type="entry name" value="GYF domain"/>
    <property type="match status" value="1"/>
</dbReference>
<feature type="transmembrane region" description="Helical" evidence="6">
    <location>
        <begin position="136"/>
        <end position="160"/>
    </location>
</feature>
<gene>
    <name evidence="8" type="ORF">G3M56_001645</name>
</gene>
<evidence type="ECO:0000259" key="7">
    <source>
        <dbReference type="Pfam" id="PF14237"/>
    </source>
</evidence>
<sequence length="168" mass="17998">MQWYYTENGTQQGPVSGEQMTALIQSGRINSQSLVWREGMANWLPVAQVPELSAHAQSGPPATPQSPYQTPTSAPPQGMHVGADIPNYLWQSIVVTLMCCLPAGVVAIVYATKVDRLRFAGDQAGAQAASQSAKTWCWVSFGVGLAGLVLYFGFVFLAVLSEGRSTGY</sequence>
<keyword evidence="9" id="KW-1185">Reference proteome</keyword>
<protein>
    <submittedName>
        <fullName evidence="8">CD225/dispanin family protein</fullName>
    </submittedName>
</protein>
<evidence type="ECO:0000256" key="3">
    <source>
        <dbReference type="ARBA" id="ARBA00022989"/>
    </source>
</evidence>